<organism evidence="2 3">
    <name type="scientific">Kingdonia uniflora</name>
    <dbReference type="NCBI Taxonomy" id="39325"/>
    <lineage>
        <taxon>Eukaryota</taxon>
        <taxon>Viridiplantae</taxon>
        <taxon>Streptophyta</taxon>
        <taxon>Embryophyta</taxon>
        <taxon>Tracheophyta</taxon>
        <taxon>Spermatophyta</taxon>
        <taxon>Magnoliopsida</taxon>
        <taxon>Ranunculales</taxon>
        <taxon>Circaeasteraceae</taxon>
        <taxon>Kingdonia</taxon>
    </lineage>
</organism>
<sequence length="259" mass="29913">MGEIQYFSKWQMIEVAIDEEGFRGALYTASIIRLPLKLSSVKSNGKNKVKSSGSVKWKVFVEYHNLIKEAGDKNSRKPLREYVEISQIRPKPPKCEDYTLEINKRWMLSTMMDGGRGRLSMFWMIHCILCTLTIRQNIEDVNEVTPILQRSTRPLKTNAKSSNLSVSGTEFSELKRCQIEKVSHVPREEHIELLMEQREHFIDHARHMELTSDMRNPLSKKRMQETSSLQAGEQMETISVKRGRLEPPAVDTKSLTEGM</sequence>
<reference evidence="2 3" key="1">
    <citation type="journal article" date="2020" name="IScience">
        <title>Genome Sequencing of the Endangered Kingdonia uniflora (Circaeasteraceae, Ranunculales) Reveals Potential Mechanisms of Evolutionary Specialization.</title>
        <authorList>
            <person name="Sun Y."/>
            <person name="Deng T."/>
            <person name="Zhang A."/>
            <person name="Moore M.J."/>
            <person name="Landis J.B."/>
            <person name="Lin N."/>
            <person name="Zhang H."/>
            <person name="Zhang X."/>
            <person name="Huang J."/>
            <person name="Zhang X."/>
            <person name="Sun H."/>
            <person name="Wang H."/>
        </authorList>
    </citation>
    <scope>NUCLEOTIDE SEQUENCE [LARGE SCALE GENOMIC DNA]</scope>
    <source>
        <strain evidence="2">TB1705</strain>
        <tissue evidence="2">Leaf</tissue>
    </source>
</reference>
<dbReference type="InterPro" id="IPR008395">
    <property type="entry name" value="Agenet-like_dom"/>
</dbReference>
<dbReference type="EMBL" id="JACGCM010001600">
    <property type="protein sequence ID" value="KAF6152878.1"/>
    <property type="molecule type" value="Genomic_DNA"/>
</dbReference>
<gene>
    <name evidence="2" type="ORF">GIB67_013818</name>
</gene>
<dbReference type="AlphaFoldDB" id="A0A7J7MDR1"/>
<protein>
    <recommendedName>
        <fullName evidence="1">Agenet-like domain-containing protein</fullName>
    </recommendedName>
</protein>
<dbReference type="Pfam" id="PF05641">
    <property type="entry name" value="Agenet"/>
    <property type="match status" value="1"/>
</dbReference>
<evidence type="ECO:0000313" key="3">
    <source>
        <dbReference type="Proteomes" id="UP000541444"/>
    </source>
</evidence>
<name>A0A7J7MDR1_9MAGN</name>
<feature type="domain" description="Agenet-like" evidence="1">
    <location>
        <begin position="11"/>
        <end position="93"/>
    </location>
</feature>
<evidence type="ECO:0000259" key="1">
    <source>
        <dbReference type="Pfam" id="PF05641"/>
    </source>
</evidence>
<comment type="caution">
    <text evidence="2">The sequence shown here is derived from an EMBL/GenBank/DDBJ whole genome shotgun (WGS) entry which is preliminary data.</text>
</comment>
<accession>A0A7J7MDR1</accession>
<evidence type="ECO:0000313" key="2">
    <source>
        <dbReference type="EMBL" id="KAF6152878.1"/>
    </source>
</evidence>
<dbReference type="Proteomes" id="UP000541444">
    <property type="component" value="Unassembled WGS sequence"/>
</dbReference>
<dbReference type="OrthoDB" id="687110at2759"/>
<dbReference type="PANTHER" id="PTHR31917:SF80">
    <property type="entry name" value="AGENET DOMAIN-CONTAINING PROTEIN-RELATED"/>
    <property type="match status" value="1"/>
</dbReference>
<dbReference type="PANTHER" id="PTHR31917">
    <property type="entry name" value="AGENET DOMAIN-CONTAINING PROTEIN-RELATED"/>
    <property type="match status" value="1"/>
</dbReference>
<keyword evidence="3" id="KW-1185">Reference proteome</keyword>
<proteinExistence type="predicted"/>